<dbReference type="CDD" id="cd17521">
    <property type="entry name" value="RMtype1_S_Sau13435ORF2165P_TRD2-CR2_like"/>
    <property type="match status" value="1"/>
</dbReference>
<keyword evidence="3" id="KW-0238">DNA-binding</keyword>
<dbReference type="EMBL" id="MHKO01000026">
    <property type="protein sequence ID" value="OGY92207.1"/>
    <property type="molecule type" value="Genomic_DNA"/>
</dbReference>
<comment type="caution">
    <text evidence="6">The sequence shown here is derived from an EMBL/GenBank/DDBJ whole genome shotgun (WGS) entry which is preliminary data.</text>
</comment>
<organism evidence="6 7">
    <name type="scientific">Candidatus Komeilibacteria bacterium RIFCSPLOWO2_02_FULL_48_11</name>
    <dbReference type="NCBI Taxonomy" id="1798553"/>
    <lineage>
        <taxon>Bacteria</taxon>
        <taxon>Candidatus Komeiliibacteriota</taxon>
    </lineage>
</organism>
<evidence type="ECO:0000313" key="7">
    <source>
        <dbReference type="Proteomes" id="UP000178109"/>
    </source>
</evidence>
<evidence type="ECO:0000256" key="3">
    <source>
        <dbReference type="ARBA" id="ARBA00023125"/>
    </source>
</evidence>
<dbReference type="GO" id="GO:0009307">
    <property type="term" value="P:DNA restriction-modification system"/>
    <property type="evidence" value="ECO:0007669"/>
    <property type="project" value="UniProtKB-KW"/>
</dbReference>
<dbReference type="InterPro" id="IPR044946">
    <property type="entry name" value="Restrct_endonuc_typeI_TRD_sf"/>
</dbReference>
<feature type="coiled-coil region" evidence="4">
    <location>
        <begin position="332"/>
        <end position="359"/>
    </location>
</feature>
<evidence type="ECO:0000256" key="1">
    <source>
        <dbReference type="ARBA" id="ARBA00010923"/>
    </source>
</evidence>
<accession>A0A1G2BVF6</accession>
<dbReference type="CDD" id="cd17267">
    <property type="entry name" value="RMtype1_S_EcoAO83I-TRD1-CR1_like"/>
    <property type="match status" value="1"/>
</dbReference>
<dbReference type="SUPFAM" id="SSF116734">
    <property type="entry name" value="DNA methylase specificity domain"/>
    <property type="match status" value="2"/>
</dbReference>
<evidence type="ECO:0000313" key="6">
    <source>
        <dbReference type="EMBL" id="OGY92207.1"/>
    </source>
</evidence>
<gene>
    <name evidence="6" type="ORF">A3H70_00965</name>
</gene>
<name>A0A1G2BVF6_9BACT</name>
<dbReference type="Proteomes" id="UP000178109">
    <property type="component" value="Unassembled WGS sequence"/>
</dbReference>
<protein>
    <recommendedName>
        <fullName evidence="5">Type I restriction modification DNA specificity domain-containing protein</fullName>
    </recommendedName>
</protein>
<proteinExistence type="inferred from homology"/>
<keyword evidence="4" id="KW-0175">Coiled coil</keyword>
<feature type="domain" description="Type I restriction modification DNA specificity" evidence="5">
    <location>
        <begin position="3"/>
        <end position="152"/>
    </location>
</feature>
<dbReference type="InterPro" id="IPR000055">
    <property type="entry name" value="Restrct_endonuc_typeI_TRD"/>
</dbReference>
<sequence>MSWSTKKLGDVIELHYGKGIARHDRKSNGKYPIYGANGELGRTDKYFIEGEAIIVGRKGSAGEVIRVSGKFWPSDVTYYVFGNKKIDLNFLFYFFRHTNLTKFAVGVKPGINRNRVYELQIPLPPLPTQKKIVAKLEALLGKIKEAKRLRAEAEEAAQNLLPAELHKIFEEGKKKRWKERTVEEITNKIQYGYTASAKQSGTAQLLRITDIQNNQVNWNEVPYCDCEDLEKYKLHNRDIVFARTGATVGKSFLIKNPPPNAIFASYLIRANINERKCLSEFLYYFFQSPNYWNQITGHKVGGAQPNVNGTKLKKLTLPLPPLPEQKKIVARLNALSEKVRRLKEHQKSTRDDLAALEQAVLHKAFGG</sequence>
<dbReference type="PANTHER" id="PTHR30408">
    <property type="entry name" value="TYPE-1 RESTRICTION ENZYME ECOKI SPECIFICITY PROTEIN"/>
    <property type="match status" value="1"/>
</dbReference>
<dbReference type="Pfam" id="PF01420">
    <property type="entry name" value="Methylase_S"/>
    <property type="match status" value="2"/>
</dbReference>
<dbReference type="InterPro" id="IPR052021">
    <property type="entry name" value="Type-I_RS_S_subunit"/>
</dbReference>
<comment type="similarity">
    <text evidence="1">Belongs to the type-I restriction system S methylase family.</text>
</comment>
<dbReference type="Gene3D" id="3.90.220.20">
    <property type="entry name" value="DNA methylase specificity domains"/>
    <property type="match status" value="2"/>
</dbReference>
<dbReference type="AlphaFoldDB" id="A0A1G2BVF6"/>
<evidence type="ECO:0000259" key="5">
    <source>
        <dbReference type="Pfam" id="PF01420"/>
    </source>
</evidence>
<evidence type="ECO:0000256" key="2">
    <source>
        <dbReference type="ARBA" id="ARBA00022747"/>
    </source>
</evidence>
<dbReference type="PANTHER" id="PTHR30408:SF12">
    <property type="entry name" value="TYPE I RESTRICTION ENZYME MJAVIII SPECIFICITY SUBUNIT"/>
    <property type="match status" value="1"/>
</dbReference>
<reference evidence="6 7" key="1">
    <citation type="journal article" date="2016" name="Nat. Commun.">
        <title>Thousands of microbial genomes shed light on interconnected biogeochemical processes in an aquifer system.</title>
        <authorList>
            <person name="Anantharaman K."/>
            <person name="Brown C.T."/>
            <person name="Hug L.A."/>
            <person name="Sharon I."/>
            <person name="Castelle C.J."/>
            <person name="Probst A.J."/>
            <person name="Thomas B.C."/>
            <person name="Singh A."/>
            <person name="Wilkins M.J."/>
            <person name="Karaoz U."/>
            <person name="Brodie E.L."/>
            <person name="Williams K.H."/>
            <person name="Hubbard S.S."/>
            <person name="Banfield J.F."/>
        </authorList>
    </citation>
    <scope>NUCLEOTIDE SEQUENCE [LARGE SCALE GENOMIC DNA]</scope>
</reference>
<keyword evidence="2" id="KW-0680">Restriction system</keyword>
<dbReference type="STRING" id="1798553.A3H70_00965"/>
<feature type="domain" description="Type I restriction modification DNA specificity" evidence="5">
    <location>
        <begin position="175"/>
        <end position="343"/>
    </location>
</feature>
<dbReference type="GO" id="GO:0003677">
    <property type="term" value="F:DNA binding"/>
    <property type="evidence" value="ECO:0007669"/>
    <property type="project" value="UniProtKB-KW"/>
</dbReference>
<evidence type="ECO:0000256" key="4">
    <source>
        <dbReference type="SAM" id="Coils"/>
    </source>
</evidence>